<gene>
    <name evidence="4" type="ORF">ACGRH2_20260</name>
</gene>
<feature type="DNA-binding region" description="H-T-H motif" evidence="2">
    <location>
        <begin position="30"/>
        <end position="49"/>
    </location>
</feature>
<dbReference type="EMBL" id="JBIHSF010000011">
    <property type="protein sequence ID" value="MFH0262725.1"/>
    <property type="molecule type" value="Genomic_DNA"/>
</dbReference>
<evidence type="ECO:0000313" key="5">
    <source>
        <dbReference type="Proteomes" id="UP001607125"/>
    </source>
</evidence>
<dbReference type="Pfam" id="PF14246">
    <property type="entry name" value="TetR_C_7"/>
    <property type="match status" value="1"/>
</dbReference>
<dbReference type="InterPro" id="IPR001647">
    <property type="entry name" value="HTH_TetR"/>
</dbReference>
<proteinExistence type="predicted"/>
<dbReference type="Proteomes" id="UP001607125">
    <property type="component" value="Unassembled WGS sequence"/>
</dbReference>
<dbReference type="PANTHER" id="PTHR30055">
    <property type="entry name" value="HTH-TYPE TRANSCRIPTIONAL REGULATOR RUTR"/>
    <property type="match status" value="1"/>
</dbReference>
<dbReference type="Gene3D" id="1.10.10.60">
    <property type="entry name" value="Homeodomain-like"/>
    <property type="match status" value="1"/>
</dbReference>
<dbReference type="PROSITE" id="PS50977">
    <property type="entry name" value="HTH_TETR_2"/>
    <property type="match status" value="1"/>
</dbReference>
<dbReference type="Pfam" id="PF00440">
    <property type="entry name" value="TetR_N"/>
    <property type="match status" value="1"/>
</dbReference>
<protein>
    <submittedName>
        <fullName evidence="4">TetR/AcrR family transcriptional regulator</fullName>
    </submittedName>
</protein>
<accession>A0ABW7INM6</accession>
<dbReference type="SUPFAM" id="SSF46689">
    <property type="entry name" value="Homeodomain-like"/>
    <property type="match status" value="1"/>
</dbReference>
<dbReference type="InterPro" id="IPR039536">
    <property type="entry name" value="TetR_C_Proteobacteria"/>
</dbReference>
<organism evidence="4 5">
    <name type="scientific">Vibrio barjaei</name>
    <dbReference type="NCBI Taxonomy" id="1676683"/>
    <lineage>
        <taxon>Bacteria</taxon>
        <taxon>Pseudomonadati</taxon>
        <taxon>Pseudomonadota</taxon>
        <taxon>Gammaproteobacteria</taxon>
        <taxon>Vibrionales</taxon>
        <taxon>Vibrionaceae</taxon>
        <taxon>Vibrio</taxon>
    </lineage>
</organism>
<dbReference type="PANTHER" id="PTHR30055:SF146">
    <property type="entry name" value="HTH-TYPE TRANSCRIPTIONAL DUAL REGULATOR CECR"/>
    <property type="match status" value="1"/>
</dbReference>
<evidence type="ECO:0000256" key="1">
    <source>
        <dbReference type="ARBA" id="ARBA00023125"/>
    </source>
</evidence>
<name>A0ABW7INM6_9VIBR</name>
<evidence type="ECO:0000259" key="3">
    <source>
        <dbReference type="PROSITE" id="PS50977"/>
    </source>
</evidence>
<comment type="caution">
    <text evidence="4">The sequence shown here is derived from an EMBL/GenBank/DDBJ whole genome shotgun (WGS) entry which is preliminary data.</text>
</comment>
<keyword evidence="1 2" id="KW-0238">DNA-binding</keyword>
<evidence type="ECO:0000256" key="2">
    <source>
        <dbReference type="PROSITE-ProRule" id="PRU00335"/>
    </source>
</evidence>
<dbReference type="Gene3D" id="1.10.357.10">
    <property type="entry name" value="Tetracycline Repressor, domain 2"/>
    <property type="match status" value="1"/>
</dbReference>
<reference evidence="4 5" key="1">
    <citation type="submission" date="2024-10" db="EMBL/GenBank/DDBJ databases">
        <authorList>
            <person name="Yibar A."/>
            <person name="Saticioglu I.B."/>
            <person name="Duman M."/>
            <person name="Ajmi N."/>
            <person name="Gurler F."/>
            <person name="Ay H."/>
            <person name="Onuk E."/>
            <person name="Guler S."/>
            <person name="Romalde J.L."/>
        </authorList>
    </citation>
    <scope>NUCLEOTIDE SEQUENCE [LARGE SCALE GENOMIC DNA]</scope>
    <source>
        <strain evidence="4 5">1-TCBS-B</strain>
    </source>
</reference>
<keyword evidence="5" id="KW-1185">Reference proteome</keyword>
<dbReference type="RefSeq" id="WP_394629848.1">
    <property type="nucleotide sequence ID" value="NZ_JBIHSF010000011.1"/>
</dbReference>
<feature type="domain" description="HTH tetR-type" evidence="3">
    <location>
        <begin position="8"/>
        <end position="67"/>
    </location>
</feature>
<evidence type="ECO:0000313" key="4">
    <source>
        <dbReference type="EMBL" id="MFH0262725.1"/>
    </source>
</evidence>
<dbReference type="InterPro" id="IPR050109">
    <property type="entry name" value="HTH-type_TetR-like_transc_reg"/>
</dbReference>
<sequence>MSMIQKSEQKRLQILKAAGELFCEHGYKVSMDQIAKLADVSKQTVYSHFKTKDLLFETCIQYRCEQRAIDESALSLDSLIKPTLVEFGVRFQNMHLEEQVLQTFRNAVGQVKSHPQISALYLKSGPEKTLHVLANYLQRHHEKGTISLPNDSENAAMQLLLMFHGKAAYWAFLGESGVQTEVQRKQYIEECVTLFLAGC</sequence>
<dbReference type="PRINTS" id="PR00455">
    <property type="entry name" value="HTHTETR"/>
</dbReference>
<dbReference type="InterPro" id="IPR009057">
    <property type="entry name" value="Homeodomain-like_sf"/>
</dbReference>